<keyword evidence="2" id="KW-0560">Oxidoreductase</keyword>
<evidence type="ECO:0000256" key="2">
    <source>
        <dbReference type="ARBA" id="ARBA00023002"/>
    </source>
</evidence>
<dbReference type="AlphaFoldDB" id="A0A6H1TV56"/>
<accession>A0A6H1TV56</accession>
<dbReference type="InterPro" id="IPR050281">
    <property type="entry name" value="Flavin_monoamine_oxidase"/>
</dbReference>
<protein>
    <submittedName>
        <fullName evidence="5">NAD(P)-binding protein</fullName>
    </submittedName>
</protein>
<dbReference type="EMBL" id="CP051167">
    <property type="protein sequence ID" value="QIZ70498.1"/>
    <property type="molecule type" value="Genomic_DNA"/>
</dbReference>
<gene>
    <name evidence="5" type="ORF">HCG48_07825</name>
</gene>
<organism evidence="5 6">
    <name type="scientific">Oxynema aestuarii AP17</name>
    <dbReference type="NCBI Taxonomy" id="2064643"/>
    <lineage>
        <taxon>Bacteria</taxon>
        <taxon>Bacillati</taxon>
        <taxon>Cyanobacteriota</taxon>
        <taxon>Cyanophyceae</taxon>
        <taxon>Oscillatoriophycideae</taxon>
        <taxon>Oscillatoriales</taxon>
        <taxon>Oscillatoriaceae</taxon>
        <taxon>Oxynema</taxon>
        <taxon>Oxynema aestuarii</taxon>
    </lineage>
</organism>
<dbReference type="InterPro" id="IPR036188">
    <property type="entry name" value="FAD/NAD-bd_sf"/>
</dbReference>
<dbReference type="Gene3D" id="3.50.50.60">
    <property type="entry name" value="FAD/NAD(P)-binding domain"/>
    <property type="match status" value="1"/>
</dbReference>
<dbReference type="KEGG" id="oxy:HCG48_07825"/>
<reference evidence="5 6" key="1">
    <citation type="submission" date="2020-04" db="EMBL/GenBank/DDBJ databases">
        <authorList>
            <person name="Basu S."/>
            <person name="Maruthanayagam V."/>
            <person name="Chakraborty S."/>
            <person name="Pramanik A."/>
            <person name="Mukherjee J."/>
            <person name="Brink B."/>
        </authorList>
    </citation>
    <scope>NUCLEOTIDE SEQUENCE [LARGE SCALE GENOMIC DNA]</scope>
    <source>
        <strain evidence="5 6">AP17</strain>
    </source>
</reference>
<evidence type="ECO:0000313" key="5">
    <source>
        <dbReference type="EMBL" id="QIZ70498.1"/>
    </source>
</evidence>
<dbReference type="SUPFAM" id="SSF54373">
    <property type="entry name" value="FAD-linked reductases, C-terminal domain"/>
    <property type="match status" value="1"/>
</dbReference>
<evidence type="ECO:0000256" key="3">
    <source>
        <dbReference type="PIRSR" id="PIRSR601613-1"/>
    </source>
</evidence>
<dbReference type="Proteomes" id="UP000500857">
    <property type="component" value="Chromosome"/>
</dbReference>
<proteinExistence type="predicted"/>
<evidence type="ECO:0000313" key="6">
    <source>
        <dbReference type="Proteomes" id="UP000500857"/>
    </source>
</evidence>
<comment type="cofactor">
    <cofactor evidence="1">
        <name>FAD</name>
        <dbReference type="ChEBI" id="CHEBI:57692"/>
    </cofactor>
</comment>
<dbReference type="PANTHER" id="PTHR10742">
    <property type="entry name" value="FLAVIN MONOAMINE OXIDASE"/>
    <property type="match status" value="1"/>
</dbReference>
<dbReference type="SUPFAM" id="SSF51905">
    <property type="entry name" value="FAD/NAD(P)-binding domain"/>
    <property type="match status" value="1"/>
</dbReference>
<feature type="domain" description="Amine oxidase" evidence="4">
    <location>
        <begin position="12"/>
        <end position="424"/>
    </location>
</feature>
<name>A0A6H1TV56_9CYAN</name>
<dbReference type="InterPro" id="IPR001613">
    <property type="entry name" value="Flavin_amine_oxidase"/>
</dbReference>
<dbReference type="InterPro" id="IPR002937">
    <property type="entry name" value="Amino_oxidase"/>
</dbReference>
<dbReference type="PRINTS" id="PR00757">
    <property type="entry name" value="AMINEOXDASEF"/>
</dbReference>
<sequence length="432" mass="48606">MAKSVLIIGAGIAGIAAANFLQKQNIQVTVLEGRDRLGGRIYTDRTLGYPVDLGASWIHGIKKNPIGKLAKQYHLPLVKTDYDNLVIYDHNGNKIREKDIWKSWKQFAKAIARVKRKAESLESDLSIARAWQEFAKVEENNEEQNQSIDLIHWCRASELLVETGMDLERLSCWYWDEDEDFAGADYLFPEGYDRIVAQLSENLDIRYQQIVTQIAIVEDGVNVTTETDNFKGTEAISTLPLGVLKAGSVQFLPELPPNKREAIARLEMGTLNKIVLQFPETFWEGDRDLIGYLNRENSAFWEFFNGQKCSGRPVLIALTAGKAARELENQSDREIVSQAIAILRRMFGPSVPEPENARVTRWSRDRFSWGSYSQIPVGATIDDRDRLAEAVGSRLFFAGEATSRDYPGTVHGAYLSGLRAARELAEAIAAYK</sequence>
<keyword evidence="6" id="KW-1185">Reference proteome</keyword>
<evidence type="ECO:0000256" key="1">
    <source>
        <dbReference type="ARBA" id="ARBA00001974"/>
    </source>
</evidence>
<dbReference type="PANTHER" id="PTHR10742:SF410">
    <property type="entry name" value="LYSINE-SPECIFIC HISTONE DEMETHYLASE 2"/>
    <property type="match status" value="1"/>
</dbReference>
<feature type="binding site" evidence="3">
    <location>
        <position position="211"/>
    </location>
    <ligand>
        <name>FAD</name>
        <dbReference type="ChEBI" id="CHEBI:57692"/>
    </ligand>
</feature>
<dbReference type="Gene3D" id="3.90.660.10">
    <property type="match status" value="1"/>
</dbReference>
<evidence type="ECO:0000259" key="4">
    <source>
        <dbReference type="Pfam" id="PF01593"/>
    </source>
</evidence>
<dbReference type="Pfam" id="PF01593">
    <property type="entry name" value="Amino_oxidase"/>
    <property type="match status" value="1"/>
</dbReference>
<dbReference type="GO" id="GO:0016491">
    <property type="term" value="F:oxidoreductase activity"/>
    <property type="evidence" value="ECO:0007669"/>
    <property type="project" value="UniProtKB-KW"/>
</dbReference>
<dbReference type="RefSeq" id="WP_168568653.1">
    <property type="nucleotide sequence ID" value="NZ_CP051167.1"/>
</dbReference>